<proteinExistence type="predicted"/>
<organism evidence="1 2">
    <name type="scientific">Arthrobacter ginkgonis</name>
    <dbReference type="NCBI Taxonomy" id="1630594"/>
    <lineage>
        <taxon>Bacteria</taxon>
        <taxon>Bacillati</taxon>
        <taxon>Actinomycetota</taxon>
        <taxon>Actinomycetes</taxon>
        <taxon>Micrococcales</taxon>
        <taxon>Micrococcaceae</taxon>
        <taxon>Arthrobacter</taxon>
    </lineage>
</organism>
<dbReference type="Proteomes" id="UP001500752">
    <property type="component" value="Unassembled WGS sequence"/>
</dbReference>
<dbReference type="EMBL" id="BAABEO010000011">
    <property type="protein sequence ID" value="GAA3679562.1"/>
    <property type="molecule type" value="Genomic_DNA"/>
</dbReference>
<evidence type="ECO:0000313" key="2">
    <source>
        <dbReference type="Proteomes" id="UP001500752"/>
    </source>
</evidence>
<gene>
    <name evidence="1" type="ORF">GCM10023081_17170</name>
</gene>
<sequence>MDAELLLRHVWEGGGMDLTKPPGAALVRTSMPVVVLGIVLVGCSSSPPPPDTKSPAAAYVRTTESGPGNAALLEGILRLQRGCLVVEDESGRRTVPIFPTDFVWDEGTSTLTGFDHSLAVAGHVSLGGGYNDSAAGADYVPAGCESAEYFIVHSVGD</sequence>
<accession>A0ABP7C4G3</accession>
<name>A0ABP7C4G3_9MICC</name>
<reference evidence="2" key="1">
    <citation type="journal article" date="2019" name="Int. J. Syst. Evol. Microbiol.">
        <title>The Global Catalogue of Microorganisms (GCM) 10K type strain sequencing project: providing services to taxonomists for standard genome sequencing and annotation.</title>
        <authorList>
            <consortium name="The Broad Institute Genomics Platform"/>
            <consortium name="The Broad Institute Genome Sequencing Center for Infectious Disease"/>
            <person name="Wu L."/>
            <person name="Ma J."/>
        </authorList>
    </citation>
    <scope>NUCLEOTIDE SEQUENCE [LARGE SCALE GENOMIC DNA]</scope>
    <source>
        <strain evidence="2">JCM 30742</strain>
    </source>
</reference>
<comment type="caution">
    <text evidence="1">The sequence shown here is derived from an EMBL/GenBank/DDBJ whole genome shotgun (WGS) entry which is preliminary data.</text>
</comment>
<keyword evidence="2" id="KW-1185">Reference proteome</keyword>
<protein>
    <submittedName>
        <fullName evidence="1">Uncharacterized protein</fullName>
    </submittedName>
</protein>
<evidence type="ECO:0000313" key="1">
    <source>
        <dbReference type="EMBL" id="GAA3679562.1"/>
    </source>
</evidence>